<dbReference type="CDD" id="cd00075">
    <property type="entry name" value="HATPase"/>
    <property type="match status" value="1"/>
</dbReference>
<dbReference type="SUPFAM" id="SSF52172">
    <property type="entry name" value="CheY-like"/>
    <property type="match status" value="1"/>
</dbReference>
<dbReference type="InterPro" id="IPR036890">
    <property type="entry name" value="HATPase_C_sf"/>
</dbReference>
<dbReference type="Gene3D" id="2.130.10.10">
    <property type="entry name" value="YVTN repeat-like/Quinoprotein amine dehydrogenase"/>
    <property type="match status" value="2"/>
</dbReference>
<feature type="domain" description="HTH araC/xylS-type" evidence="8">
    <location>
        <begin position="1240"/>
        <end position="1339"/>
    </location>
</feature>
<dbReference type="EMBL" id="JAPDPI010000073">
    <property type="protein sequence ID" value="MCW3807959.1"/>
    <property type="molecule type" value="Genomic_DNA"/>
</dbReference>
<dbReference type="GO" id="GO:0003700">
    <property type="term" value="F:DNA-binding transcription factor activity"/>
    <property type="evidence" value="ECO:0007669"/>
    <property type="project" value="InterPro"/>
</dbReference>
<dbReference type="SMART" id="SM00387">
    <property type="entry name" value="HATPase_c"/>
    <property type="match status" value="1"/>
</dbReference>
<keyword evidence="3 7" id="KW-0597">Phosphoprotein</keyword>
<organism evidence="11 12">
    <name type="scientific">Plebeiibacterium marinum</name>
    <dbReference type="NCBI Taxonomy" id="2992111"/>
    <lineage>
        <taxon>Bacteria</taxon>
        <taxon>Pseudomonadati</taxon>
        <taxon>Bacteroidota</taxon>
        <taxon>Bacteroidia</taxon>
        <taxon>Marinilabiliales</taxon>
        <taxon>Marinilabiliaceae</taxon>
        <taxon>Plebeiibacterium</taxon>
    </lineage>
</organism>
<keyword evidence="12" id="KW-1185">Reference proteome</keyword>
<feature type="domain" description="Response regulatory" evidence="10">
    <location>
        <begin position="1092"/>
        <end position="1208"/>
    </location>
</feature>
<evidence type="ECO:0000259" key="10">
    <source>
        <dbReference type="PROSITE" id="PS50110"/>
    </source>
</evidence>
<dbReference type="FunFam" id="2.60.40.10:FF:000791">
    <property type="entry name" value="Two-component system sensor histidine kinase/response regulator"/>
    <property type="match status" value="1"/>
</dbReference>
<dbReference type="InterPro" id="IPR018060">
    <property type="entry name" value="HTH_AraC"/>
</dbReference>
<dbReference type="InterPro" id="IPR003594">
    <property type="entry name" value="HATPase_dom"/>
</dbReference>
<keyword evidence="6" id="KW-0804">Transcription</keyword>
<dbReference type="InterPro" id="IPR011047">
    <property type="entry name" value="Quinoprotein_ADH-like_sf"/>
</dbReference>
<evidence type="ECO:0000259" key="8">
    <source>
        <dbReference type="PROSITE" id="PS01124"/>
    </source>
</evidence>
<evidence type="ECO:0000313" key="12">
    <source>
        <dbReference type="Proteomes" id="UP001207408"/>
    </source>
</evidence>
<gene>
    <name evidence="11" type="ORF">OM074_20215</name>
</gene>
<dbReference type="InterPro" id="IPR015943">
    <property type="entry name" value="WD40/YVTN_repeat-like_dom_sf"/>
</dbReference>
<comment type="catalytic activity">
    <reaction evidence="1">
        <text>ATP + protein L-histidine = ADP + protein N-phospho-L-histidine.</text>
        <dbReference type="EC" id="2.7.13.3"/>
    </reaction>
</comment>
<dbReference type="Pfam" id="PF02518">
    <property type="entry name" value="HATPase_c"/>
    <property type="match status" value="1"/>
</dbReference>
<dbReference type="InterPro" id="IPR003661">
    <property type="entry name" value="HisK_dim/P_dom"/>
</dbReference>
<dbReference type="Proteomes" id="UP001207408">
    <property type="component" value="Unassembled WGS sequence"/>
</dbReference>
<dbReference type="SUPFAM" id="SSF55874">
    <property type="entry name" value="ATPase domain of HSP90 chaperone/DNA topoisomerase II/histidine kinase"/>
    <property type="match status" value="1"/>
</dbReference>
<sequence>MRLTIFILLFITAQTITNANILHPKFIHYTNKEGLSSSYVKGIKQDKYGFIWIATRENITRFEGNRFVKFPAFDVLNNEIEIEPQSLSCINDSLILVESMQNYYYYFDYENECFKPYMPLFNSLKKECISGISANTALFIQDSSIRSLNIKEENVSFSNIFSRRSNTVLSEKFIRLTSNKNIVAAYTSSNKVLIYNHNTQTISQIQTDNFPPDNVVFMHADIHNNIWLGIFSYGLIRINYPSGKKEIFTTKTPKKLPHDMVHCVAIDRKNRAWIGTENGLCIWDEYNDEFECFKYNRSNPEGLNTNPIYNALADKDGNIWLGTYFGGINLWCNKPSKFTHWKTGTGKTNLGGKVVSSFVEDNNNNIWIGTEDMGVNMLAPNTGTINKVTESLPKSNLSYENVHDILLVNDKYLWIATYSGGINILNTKNNNITCIKVAQEPELGSDFVYSLTQKGNYIYIGTDAGISIYNKTTKKFKLINSSLLQNQAFVSFAWKNDTLWFCSYNTVYSLNTTDQVLIKHDKLSMNHIFGQIFIDSKRRIWIATNDKGLLHYDETTKDITYYNKATGFTTNRIFAIEEADDHTIWVSTNLGLVNLNPETNTSIHYDSNSGIPFNQFNFRAAFKDSKGILYFGGNEGMISVNPKVIENKKSSDIQLTELLLFNKHISPGANQPISSTITNATEVKLKHNQNVLTINYASLDYSNKGQISYAYQLEGFDKDFNYAGNKNSATYTNLDPGHYTFVVKASNDAWVNESAPKKIKIHIKPPFWQTPLAFLLYSIIFLSAILILNKIIINMQQSKALIALERQKRLHNEEINNFKLEFFTNISHEIKTPLSLILGPLSDIIENYSLDLKVKERLNRIHINVHRLNNLLGELLEFRKIDKTSVNFRVSKCSDLQFIKNIEDAFRCIAEHREIGFKANYQKKIDDTWLNKAIIEKIIFNLLSNSFKYCNPSDTVVLSINTITSDQTSTFVIVVKDDGPGISANELDKIQTRFYQSSKAKKINNGTGIGLSYVNNLVKMHHGEINIESELDKGTTIKITLPGSKSAYSDIEIADNFSSKSNLSDVIILDEEETQTIDNIEEFAKTPQQNESILVVEDNLELQSFLRDILSDYNIQTASNGKEALNLIKNENQQFDFIVSDIMMPEMDGLEFTSVIKSNLETSHIPVMLLTAKSGTDNQYEGLKHGADVYLEKPFLPQILKQNIINILKTRKVSVNRFSENIEVSPSELTTSARDKEFIEELTSIIEDNIDNSSMDVQFLIDKIHVSRSLLHIKLKSLLNCSTTEYIRIIRLRKAIELISKEKCSFSEAAYKTGFTSLTYFSRAFKNQYGKSPRDYFTN</sequence>
<dbReference type="PANTHER" id="PTHR43547">
    <property type="entry name" value="TWO-COMPONENT HISTIDINE KINASE"/>
    <property type="match status" value="1"/>
</dbReference>
<dbReference type="PROSITE" id="PS00041">
    <property type="entry name" value="HTH_ARAC_FAMILY_1"/>
    <property type="match status" value="1"/>
</dbReference>
<dbReference type="Gene3D" id="1.10.287.130">
    <property type="match status" value="1"/>
</dbReference>
<evidence type="ECO:0000259" key="9">
    <source>
        <dbReference type="PROSITE" id="PS50109"/>
    </source>
</evidence>
<dbReference type="InterPro" id="IPR005467">
    <property type="entry name" value="His_kinase_dom"/>
</dbReference>
<dbReference type="EC" id="2.7.13.3" evidence="2"/>
<evidence type="ECO:0000256" key="7">
    <source>
        <dbReference type="PROSITE-ProRule" id="PRU00169"/>
    </source>
</evidence>
<evidence type="ECO:0000256" key="3">
    <source>
        <dbReference type="ARBA" id="ARBA00022553"/>
    </source>
</evidence>
<dbReference type="Gene3D" id="3.30.565.10">
    <property type="entry name" value="Histidine kinase-like ATPase, C-terminal domain"/>
    <property type="match status" value="1"/>
</dbReference>
<dbReference type="Pfam" id="PF12833">
    <property type="entry name" value="HTH_18"/>
    <property type="match status" value="1"/>
</dbReference>
<feature type="modified residue" description="4-aspartylphosphate" evidence="7">
    <location>
        <position position="1141"/>
    </location>
</feature>
<dbReference type="PROSITE" id="PS50110">
    <property type="entry name" value="RESPONSE_REGULATORY"/>
    <property type="match status" value="1"/>
</dbReference>
<dbReference type="Gene3D" id="3.40.50.2300">
    <property type="match status" value="1"/>
</dbReference>
<dbReference type="SUPFAM" id="SSF50998">
    <property type="entry name" value="Quinoprotein alcohol dehydrogenase-like"/>
    <property type="match status" value="1"/>
</dbReference>
<dbReference type="SMART" id="SM00388">
    <property type="entry name" value="HisKA"/>
    <property type="match status" value="1"/>
</dbReference>
<dbReference type="InterPro" id="IPR011123">
    <property type="entry name" value="Y_Y_Y"/>
</dbReference>
<dbReference type="GO" id="GO:0000155">
    <property type="term" value="F:phosphorelay sensor kinase activity"/>
    <property type="evidence" value="ECO:0007669"/>
    <property type="project" value="InterPro"/>
</dbReference>
<protein>
    <recommendedName>
        <fullName evidence="2">histidine kinase</fullName>
        <ecNumber evidence="2">2.7.13.3</ecNumber>
    </recommendedName>
</protein>
<reference evidence="11" key="1">
    <citation type="submission" date="2022-10" db="EMBL/GenBank/DDBJ databases">
        <authorList>
            <person name="Yu W.X."/>
        </authorList>
    </citation>
    <scope>NUCLEOTIDE SEQUENCE</scope>
    <source>
        <strain evidence="11">D04</strain>
    </source>
</reference>
<dbReference type="SUPFAM" id="SSF46689">
    <property type="entry name" value="Homeodomain-like"/>
    <property type="match status" value="1"/>
</dbReference>
<evidence type="ECO:0000256" key="1">
    <source>
        <dbReference type="ARBA" id="ARBA00000085"/>
    </source>
</evidence>
<dbReference type="InterPro" id="IPR001789">
    <property type="entry name" value="Sig_transdc_resp-reg_receiver"/>
</dbReference>
<dbReference type="CDD" id="cd00082">
    <property type="entry name" value="HisKA"/>
    <property type="match status" value="1"/>
</dbReference>
<comment type="caution">
    <text evidence="11">The sequence shown here is derived from an EMBL/GenBank/DDBJ whole genome shotgun (WGS) entry which is preliminary data.</text>
</comment>
<dbReference type="InterPro" id="IPR036097">
    <property type="entry name" value="HisK_dim/P_sf"/>
</dbReference>
<dbReference type="InterPro" id="IPR004358">
    <property type="entry name" value="Sig_transdc_His_kin-like_C"/>
</dbReference>
<dbReference type="Pfam" id="PF00072">
    <property type="entry name" value="Response_reg"/>
    <property type="match status" value="1"/>
</dbReference>
<dbReference type="InterPro" id="IPR011006">
    <property type="entry name" value="CheY-like_superfamily"/>
</dbReference>
<evidence type="ECO:0000256" key="2">
    <source>
        <dbReference type="ARBA" id="ARBA00012438"/>
    </source>
</evidence>
<dbReference type="RefSeq" id="WP_301202468.1">
    <property type="nucleotide sequence ID" value="NZ_JAPDPI010000073.1"/>
</dbReference>
<evidence type="ECO:0000313" key="11">
    <source>
        <dbReference type="EMBL" id="MCW3807959.1"/>
    </source>
</evidence>
<accession>A0AAE3MI57</accession>
<dbReference type="PROSITE" id="PS01124">
    <property type="entry name" value="HTH_ARAC_FAMILY_2"/>
    <property type="match status" value="1"/>
</dbReference>
<dbReference type="SUPFAM" id="SSF47384">
    <property type="entry name" value="Homodimeric domain of signal transducing histidine kinase"/>
    <property type="match status" value="1"/>
</dbReference>
<dbReference type="InterPro" id="IPR009057">
    <property type="entry name" value="Homeodomain-like_sf"/>
</dbReference>
<feature type="domain" description="Histidine kinase" evidence="9">
    <location>
        <begin position="825"/>
        <end position="1045"/>
    </location>
</feature>
<name>A0AAE3MI57_9BACT</name>
<dbReference type="CDD" id="cd17574">
    <property type="entry name" value="REC_OmpR"/>
    <property type="match status" value="1"/>
</dbReference>
<dbReference type="PANTHER" id="PTHR43547:SF2">
    <property type="entry name" value="HYBRID SIGNAL TRANSDUCTION HISTIDINE KINASE C"/>
    <property type="match status" value="1"/>
</dbReference>
<evidence type="ECO:0000256" key="5">
    <source>
        <dbReference type="ARBA" id="ARBA00023125"/>
    </source>
</evidence>
<dbReference type="GO" id="GO:0043565">
    <property type="term" value="F:sequence-specific DNA binding"/>
    <property type="evidence" value="ECO:0007669"/>
    <property type="project" value="InterPro"/>
</dbReference>
<evidence type="ECO:0000256" key="6">
    <source>
        <dbReference type="ARBA" id="ARBA00023163"/>
    </source>
</evidence>
<dbReference type="SMART" id="SM00448">
    <property type="entry name" value="REC"/>
    <property type="match status" value="1"/>
</dbReference>
<dbReference type="Pfam" id="PF07495">
    <property type="entry name" value="Y_Y_Y"/>
    <property type="match status" value="1"/>
</dbReference>
<dbReference type="InterPro" id="IPR018062">
    <property type="entry name" value="HTH_AraC-typ_CS"/>
</dbReference>
<dbReference type="PROSITE" id="PS50109">
    <property type="entry name" value="HIS_KIN"/>
    <property type="match status" value="1"/>
</dbReference>
<dbReference type="Gene3D" id="2.60.40.10">
    <property type="entry name" value="Immunoglobulins"/>
    <property type="match status" value="1"/>
</dbReference>
<evidence type="ECO:0000256" key="4">
    <source>
        <dbReference type="ARBA" id="ARBA00023015"/>
    </source>
</evidence>
<dbReference type="Pfam" id="PF07494">
    <property type="entry name" value="Reg_prop"/>
    <property type="match status" value="3"/>
</dbReference>
<dbReference type="Gene3D" id="1.10.10.60">
    <property type="entry name" value="Homeodomain-like"/>
    <property type="match status" value="1"/>
</dbReference>
<dbReference type="InterPro" id="IPR011110">
    <property type="entry name" value="Reg_prop"/>
</dbReference>
<dbReference type="PRINTS" id="PR00344">
    <property type="entry name" value="BCTRLSENSOR"/>
</dbReference>
<proteinExistence type="predicted"/>
<dbReference type="InterPro" id="IPR013783">
    <property type="entry name" value="Ig-like_fold"/>
</dbReference>
<dbReference type="Pfam" id="PF00512">
    <property type="entry name" value="HisKA"/>
    <property type="match status" value="1"/>
</dbReference>
<keyword evidence="5" id="KW-0238">DNA-binding</keyword>
<dbReference type="SMART" id="SM00342">
    <property type="entry name" value="HTH_ARAC"/>
    <property type="match status" value="1"/>
</dbReference>
<dbReference type="SUPFAM" id="SSF63829">
    <property type="entry name" value="Calcium-dependent phosphotriesterase"/>
    <property type="match status" value="1"/>
</dbReference>
<keyword evidence="4" id="KW-0805">Transcription regulation</keyword>